<evidence type="ECO:0000313" key="2">
    <source>
        <dbReference type="EMBL" id="KIJ63595.1"/>
    </source>
</evidence>
<feature type="transmembrane region" description="Helical" evidence="1">
    <location>
        <begin position="106"/>
        <end position="128"/>
    </location>
</feature>
<feature type="transmembrane region" description="Helical" evidence="1">
    <location>
        <begin position="161"/>
        <end position="181"/>
    </location>
</feature>
<protein>
    <submittedName>
        <fullName evidence="2">Unplaced genomic scaffold scaffold_16, whole genome shotgun sequence</fullName>
    </submittedName>
</protein>
<keyword evidence="3" id="KW-1185">Reference proteome</keyword>
<dbReference type="HOGENOM" id="CLU_099959_0_0_1"/>
<gene>
    <name evidence="2" type="ORF">HYDPIDRAFT_113068</name>
</gene>
<evidence type="ECO:0000256" key="1">
    <source>
        <dbReference type="SAM" id="Phobius"/>
    </source>
</evidence>
<organism evidence="2 3">
    <name type="scientific">Hydnomerulius pinastri MD-312</name>
    <dbReference type="NCBI Taxonomy" id="994086"/>
    <lineage>
        <taxon>Eukaryota</taxon>
        <taxon>Fungi</taxon>
        <taxon>Dikarya</taxon>
        <taxon>Basidiomycota</taxon>
        <taxon>Agaricomycotina</taxon>
        <taxon>Agaricomycetes</taxon>
        <taxon>Agaricomycetidae</taxon>
        <taxon>Boletales</taxon>
        <taxon>Boletales incertae sedis</taxon>
        <taxon>Leucogyrophana</taxon>
    </lineage>
</organism>
<reference evidence="2 3" key="1">
    <citation type="submission" date="2014-04" db="EMBL/GenBank/DDBJ databases">
        <title>Evolutionary Origins and Diversification of the Mycorrhizal Mutualists.</title>
        <authorList>
            <consortium name="DOE Joint Genome Institute"/>
            <consortium name="Mycorrhizal Genomics Consortium"/>
            <person name="Kohler A."/>
            <person name="Kuo A."/>
            <person name="Nagy L.G."/>
            <person name="Floudas D."/>
            <person name="Copeland A."/>
            <person name="Barry K.W."/>
            <person name="Cichocki N."/>
            <person name="Veneault-Fourrey C."/>
            <person name="LaButti K."/>
            <person name="Lindquist E.A."/>
            <person name="Lipzen A."/>
            <person name="Lundell T."/>
            <person name="Morin E."/>
            <person name="Murat C."/>
            <person name="Riley R."/>
            <person name="Ohm R."/>
            <person name="Sun H."/>
            <person name="Tunlid A."/>
            <person name="Henrissat B."/>
            <person name="Grigoriev I.V."/>
            <person name="Hibbett D.S."/>
            <person name="Martin F."/>
        </authorList>
    </citation>
    <scope>NUCLEOTIDE SEQUENCE [LARGE SCALE GENOMIC DNA]</scope>
    <source>
        <strain evidence="2 3">MD-312</strain>
    </source>
</reference>
<sequence>MSRTMQLAVSGLEVSKPIQRQDKDSTSVDLQRRGTWFSAPLTAAPRTQVAQYWAARALVAETLLSARVEHHNELTEMRLAEEERRTRDIATLVHTNDRRQNRLEKFVAFIVAFLVVLLGVVVYVVMVAPDRTAKHKTPSSHFTIPILSPFTSVVEHETGVFGTKAVTIFILVIGVTLYAALRRWLARWPSR</sequence>
<evidence type="ECO:0000313" key="3">
    <source>
        <dbReference type="Proteomes" id="UP000053820"/>
    </source>
</evidence>
<dbReference type="Proteomes" id="UP000053820">
    <property type="component" value="Unassembled WGS sequence"/>
</dbReference>
<accession>A0A0C9VYY9</accession>
<dbReference type="EMBL" id="KN839850">
    <property type="protein sequence ID" value="KIJ63595.1"/>
    <property type="molecule type" value="Genomic_DNA"/>
</dbReference>
<keyword evidence="1" id="KW-1133">Transmembrane helix</keyword>
<dbReference type="AlphaFoldDB" id="A0A0C9VYY9"/>
<dbReference type="OrthoDB" id="3265172at2759"/>
<proteinExistence type="predicted"/>
<keyword evidence="1" id="KW-0472">Membrane</keyword>
<keyword evidence="1" id="KW-0812">Transmembrane</keyword>
<name>A0A0C9VYY9_9AGAM</name>